<dbReference type="InterPro" id="IPR016156">
    <property type="entry name" value="FAD/NAD-linked_Rdtase_dimer_sf"/>
</dbReference>
<evidence type="ECO:0000313" key="9">
    <source>
        <dbReference type="Proteomes" id="UP000480312"/>
    </source>
</evidence>
<dbReference type="Gene3D" id="3.30.390.30">
    <property type="match status" value="1"/>
</dbReference>
<protein>
    <submittedName>
        <fullName evidence="8">NAD(P)/FAD-dependent oxidoreductase</fullName>
    </submittedName>
</protein>
<dbReference type="Proteomes" id="UP000480312">
    <property type="component" value="Unassembled WGS sequence"/>
</dbReference>
<dbReference type="InterPro" id="IPR023753">
    <property type="entry name" value="FAD/NAD-binding_dom"/>
</dbReference>
<proteinExistence type="inferred from homology"/>
<dbReference type="PANTHER" id="PTHR43429">
    <property type="entry name" value="PYRIDINE NUCLEOTIDE-DISULFIDE OXIDOREDUCTASE DOMAIN-CONTAINING"/>
    <property type="match status" value="1"/>
</dbReference>
<keyword evidence="4" id="KW-0274">FAD</keyword>
<feature type="domain" description="FAD/NAD(P)-binding" evidence="6">
    <location>
        <begin position="12"/>
        <end position="311"/>
    </location>
</feature>
<gene>
    <name evidence="8" type="ORF">GPL32_11910</name>
</gene>
<dbReference type="Gene3D" id="3.50.50.60">
    <property type="entry name" value="FAD/NAD(P)-binding domain"/>
    <property type="match status" value="2"/>
</dbReference>
<evidence type="ECO:0000313" key="8">
    <source>
        <dbReference type="EMBL" id="NDL71205.1"/>
    </source>
</evidence>
<dbReference type="InterPro" id="IPR050260">
    <property type="entry name" value="FAD-bd_OxRdtase"/>
</dbReference>
<dbReference type="InterPro" id="IPR036188">
    <property type="entry name" value="FAD/NAD-bd_sf"/>
</dbReference>
<evidence type="ECO:0000256" key="4">
    <source>
        <dbReference type="ARBA" id="ARBA00022827"/>
    </source>
</evidence>
<dbReference type="PANTHER" id="PTHR43429:SF3">
    <property type="entry name" value="NITRITE REDUCTASE [NAD(P)H]"/>
    <property type="match status" value="1"/>
</dbReference>
<feature type="domain" description="NADH-rubredoxin oxidoreductase C-terminal" evidence="7">
    <location>
        <begin position="345"/>
        <end position="405"/>
    </location>
</feature>
<evidence type="ECO:0000256" key="5">
    <source>
        <dbReference type="SAM" id="MobiDB-lite"/>
    </source>
</evidence>
<dbReference type="OrthoDB" id="9768666at2"/>
<sequence length="462" mass="49853">METASRCASIDHLIIIGNGMASHRLIEALVRHPQRPTCITVIGEEPVPAYNRILLSPLLAGELATDSLTFRDPAWYAEQSITLLLGEKVVMIDRDNCRITTESDRCLDFDRLVIATGSQPAIPNVPGIELAGVHSFRDLQDATALEAIAQRGGNAVVIGGGLLGLEAAEGLRKRSEQSLSQEPYQKPYQEPFQRLSVSVLQRSARLMNRQLDETAAQLLENTLSKRGLHIETNASLAALEDNGHGHVKTVMLNDGRRLPADSVIVAAGITPNVELGQQAGLRCERAIVVDAHLTTSDPHIAALGECCQFEQHTYGLVEPIWRQVDVLAAVLCGETPDGYQEAPTATKLKVSGVALFAFGPTEAGPEHDVLRYRDPESGDYRRLLLRDGQLEGAVLYGDTRHGPWYFEQALASADLTACRQALLFGPADAEVLQTEHADNANSPASSSSSSPSSSHPPTSEAA</sequence>
<dbReference type="EMBL" id="JAAEHK010000015">
    <property type="protein sequence ID" value="NDL71205.1"/>
    <property type="molecule type" value="Genomic_DNA"/>
</dbReference>
<comment type="caution">
    <text evidence="8">The sequence shown here is derived from an EMBL/GenBank/DDBJ whole genome shotgun (WGS) entry which is preliminary data.</text>
</comment>
<keyword evidence="3" id="KW-0285">Flavoprotein</keyword>
<dbReference type="GO" id="GO:0016491">
    <property type="term" value="F:oxidoreductase activity"/>
    <property type="evidence" value="ECO:0007669"/>
    <property type="project" value="InterPro"/>
</dbReference>
<dbReference type="Pfam" id="PF18267">
    <property type="entry name" value="Rubredoxin_C"/>
    <property type="match status" value="1"/>
</dbReference>
<dbReference type="AlphaFoldDB" id="A0A7C9JTL5"/>
<accession>A0A7C9JTL5</accession>
<dbReference type="Pfam" id="PF07992">
    <property type="entry name" value="Pyr_redox_2"/>
    <property type="match status" value="1"/>
</dbReference>
<evidence type="ECO:0000256" key="3">
    <source>
        <dbReference type="ARBA" id="ARBA00022630"/>
    </source>
</evidence>
<evidence type="ECO:0000256" key="2">
    <source>
        <dbReference type="ARBA" id="ARBA00006442"/>
    </source>
</evidence>
<feature type="compositionally biased region" description="Low complexity" evidence="5">
    <location>
        <begin position="442"/>
        <end position="462"/>
    </location>
</feature>
<comment type="similarity">
    <text evidence="2">Belongs to the FAD-dependent oxidoreductase family.</text>
</comment>
<dbReference type="InterPro" id="IPR041575">
    <property type="entry name" value="Rubredoxin_C"/>
</dbReference>
<dbReference type="PRINTS" id="PR00368">
    <property type="entry name" value="FADPNR"/>
</dbReference>
<dbReference type="RefSeq" id="WP_162219073.1">
    <property type="nucleotide sequence ID" value="NZ_JAAEHK010000015.1"/>
</dbReference>
<evidence type="ECO:0000256" key="1">
    <source>
        <dbReference type="ARBA" id="ARBA00001974"/>
    </source>
</evidence>
<evidence type="ECO:0000259" key="6">
    <source>
        <dbReference type="Pfam" id="PF07992"/>
    </source>
</evidence>
<dbReference type="SUPFAM" id="SSF51905">
    <property type="entry name" value="FAD/NAD(P)-binding domain"/>
    <property type="match status" value="2"/>
</dbReference>
<name>A0A7C9JTL5_9GAMM</name>
<organism evidence="8 9">
    <name type="scientific">Vreelandella alkaliphila</name>
    <dbReference type="NCBI Taxonomy" id="272774"/>
    <lineage>
        <taxon>Bacteria</taxon>
        <taxon>Pseudomonadati</taxon>
        <taxon>Pseudomonadota</taxon>
        <taxon>Gammaproteobacteria</taxon>
        <taxon>Oceanospirillales</taxon>
        <taxon>Halomonadaceae</taxon>
        <taxon>Vreelandella</taxon>
    </lineage>
</organism>
<reference evidence="8 9" key="1">
    <citation type="submission" date="2020-01" db="EMBL/GenBank/DDBJ databases">
        <title>Whole genome sequencing of Halomonas alkaliphila strain LS44.</title>
        <authorList>
            <person name="Kumar S."/>
            <person name="Paul D."/>
            <person name="Shouche Y."/>
            <person name="Suryavanshi M.V."/>
        </authorList>
    </citation>
    <scope>NUCLEOTIDE SEQUENCE [LARGE SCALE GENOMIC DNA]</scope>
    <source>
        <strain evidence="8 9">LS44</strain>
    </source>
</reference>
<feature type="region of interest" description="Disordered" evidence="5">
    <location>
        <begin position="433"/>
        <end position="462"/>
    </location>
</feature>
<comment type="cofactor">
    <cofactor evidence="1">
        <name>FAD</name>
        <dbReference type="ChEBI" id="CHEBI:57692"/>
    </cofactor>
</comment>
<evidence type="ECO:0000259" key="7">
    <source>
        <dbReference type="Pfam" id="PF18267"/>
    </source>
</evidence>